<accession>A0AAX4JGV3</accession>
<dbReference type="Proteomes" id="UP001334084">
    <property type="component" value="Chromosome 12"/>
</dbReference>
<keyword evidence="2" id="KW-1185">Reference proteome</keyword>
<reference evidence="1" key="1">
    <citation type="journal article" date="2024" name="BMC Genomics">
        <title>Functional annotation of a divergent genome using sequence and structure-based similarity.</title>
        <authorList>
            <person name="Svedberg D."/>
            <person name="Winiger R.R."/>
            <person name="Berg A."/>
            <person name="Sharma H."/>
            <person name="Tellgren-Roth C."/>
            <person name="Debrunner-Vossbrinck B.A."/>
            <person name="Vossbrinck C.R."/>
            <person name="Barandun J."/>
        </authorList>
    </citation>
    <scope>NUCLEOTIDE SEQUENCE</scope>
    <source>
        <strain evidence="1">Illinois isolate</strain>
    </source>
</reference>
<evidence type="ECO:0000313" key="1">
    <source>
        <dbReference type="EMBL" id="WUR05016.1"/>
    </source>
</evidence>
<dbReference type="RefSeq" id="XP_065331161.1">
    <property type="nucleotide sequence ID" value="XM_065475089.1"/>
</dbReference>
<dbReference type="GeneID" id="90542863"/>
<proteinExistence type="predicted"/>
<gene>
    <name evidence="1" type="ORF">VNE69_12001</name>
</gene>
<dbReference type="KEGG" id="vnx:VNE69_12001"/>
<dbReference type="AlphaFoldDB" id="A0AAX4JGV3"/>
<evidence type="ECO:0000313" key="2">
    <source>
        <dbReference type="Proteomes" id="UP001334084"/>
    </source>
</evidence>
<dbReference type="EMBL" id="CP142737">
    <property type="protein sequence ID" value="WUR05016.1"/>
    <property type="molecule type" value="Genomic_DNA"/>
</dbReference>
<name>A0AAX4JGV3_9MICR</name>
<organism evidence="1 2">
    <name type="scientific">Vairimorpha necatrix</name>
    <dbReference type="NCBI Taxonomy" id="6039"/>
    <lineage>
        <taxon>Eukaryota</taxon>
        <taxon>Fungi</taxon>
        <taxon>Fungi incertae sedis</taxon>
        <taxon>Microsporidia</taxon>
        <taxon>Nosematidae</taxon>
        <taxon>Vairimorpha</taxon>
    </lineage>
</organism>
<sequence length="274" mass="32105">MLMYSYFLQNLVVFCAEIVYVLPFGDKYVDIYIGLTDSKIPIVYIIKEPVCFDNDNSAIVKYNETSKRQKTLETHYFKRVTSDQTMILRQILNCHEMLKNEDIKLIDLFIRSKVILMTTIQHDLEQACSINLIKTNDLQVVDSISTSGKLKLDFHRSMEIYYIQWSTIYNRLSNKKEIDVDNRCINPLLRSEKTCYLNKENVDISFDELSCSQNKKLKTEKVISKIEDISKKDLEENQFNLGNSDEELNFEDLIKQYEELDLSSINSESDDSMN</sequence>
<protein>
    <submittedName>
        <fullName evidence="1">Uncharacterized protein</fullName>
    </submittedName>
</protein>